<dbReference type="Proteomes" id="UP000240988">
    <property type="component" value="Unassembled WGS sequence"/>
</dbReference>
<dbReference type="STRING" id="1841860.GCA_900157375_03051"/>
<reference evidence="8 9" key="1">
    <citation type="submission" date="2017-01" db="EMBL/GenBank/DDBJ databases">
        <authorList>
            <consortium name="Urmite Genomes"/>
        </authorList>
    </citation>
    <scope>NUCLEOTIDE SEQUENCE [LARGE SCALE GENOMIC DNA]</scope>
    <source>
        <strain evidence="8 9">AB57</strain>
    </source>
</reference>
<keyword evidence="6 8" id="KW-0449">Lipoprotein</keyword>
<evidence type="ECO:0000256" key="4">
    <source>
        <dbReference type="ARBA" id="ARBA00023136"/>
    </source>
</evidence>
<dbReference type="PROSITE" id="PS51257">
    <property type="entry name" value="PROKAR_LIPOPROTEIN"/>
    <property type="match status" value="1"/>
</dbReference>
<organism evidence="8 9">
    <name type="scientific">Mycobacterium rhizamassiliense</name>
    <dbReference type="NCBI Taxonomy" id="1841860"/>
    <lineage>
        <taxon>Bacteria</taxon>
        <taxon>Bacillati</taxon>
        <taxon>Actinomycetota</taxon>
        <taxon>Actinomycetes</taxon>
        <taxon>Mycobacteriales</taxon>
        <taxon>Mycobacteriaceae</taxon>
        <taxon>Mycobacterium</taxon>
    </lineage>
</organism>
<name>A0A2U3NUM7_9MYCO</name>
<dbReference type="GO" id="GO:0005886">
    <property type="term" value="C:plasma membrane"/>
    <property type="evidence" value="ECO:0007669"/>
    <property type="project" value="UniProtKB-SubCell"/>
</dbReference>
<keyword evidence="3 7" id="KW-0732">Signal</keyword>
<protein>
    <submittedName>
        <fullName evidence="8">Putative lipoprotein</fullName>
    </submittedName>
</protein>
<dbReference type="Gene3D" id="3.30.2030.20">
    <property type="match status" value="1"/>
</dbReference>
<dbReference type="InterPro" id="IPR032018">
    <property type="entry name" value="LppA/LppB/LprP"/>
</dbReference>
<keyword evidence="2" id="KW-1003">Cell membrane</keyword>
<evidence type="ECO:0000256" key="7">
    <source>
        <dbReference type="SAM" id="SignalP"/>
    </source>
</evidence>
<comment type="subcellular location">
    <subcellularLocation>
        <location evidence="1">Cell membrane</location>
        <topology evidence="1">Lipid-anchor</topology>
    </subcellularLocation>
</comment>
<evidence type="ECO:0000256" key="6">
    <source>
        <dbReference type="ARBA" id="ARBA00023288"/>
    </source>
</evidence>
<evidence type="ECO:0000313" key="9">
    <source>
        <dbReference type="Proteomes" id="UP000240988"/>
    </source>
</evidence>
<dbReference type="OrthoDB" id="4717553at2"/>
<evidence type="ECO:0000256" key="3">
    <source>
        <dbReference type="ARBA" id="ARBA00022729"/>
    </source>
</evidence>
<proteinExistence type="predicted"/>
<accession>A0A2U3NUM7</accession>
<dbReference type="EMBL" id="FUFA01000004">
    <property type="protein sequence ID" value="SPM35227.1"/>
    <property type="molecule type" value="Genomic_DNA"/>
</dbReference>
<keyword evidence="4" id="KW-0472">Membrane</keyword>
<evidence type="ECO:0000256" key="1">
    <source>
        <dbReference type="ARBA" id="ARBA00004193"/>
    </source>
</evidence>
<feature type="chain" id="PRO_5015494862" evidence="7">
    <location>
        <begin position="23"/>
        <end position="222"/>
    </location>
</feature>
<sequence>MRHRIFRCHAAVVAVVIATALAGCVKPTTLDPHANPGRGELDRLQNIVNGRPDLETVEHQMTDLDASVRAAIAKYSPATVFSSVPASNATNGCNDPFDRSIGRQELSDRFAGRPAPSPDGWLQITTELAPVFSAAGFHPNNMVVGQPPRPLSAENDSQIRDDGALINLVTGPIITYDYNTGCHLPAAWRTAPPPLDMRPSNDADVHYPYLYGPPGGRSADAH</sequence>
<evidence type="ECO:0000256" key="5">
    <source>
        <dbReference type="ARBA" id="ARBA00023139"/>
    </source>
</evidence>
<dbReference type="AlphaFoldDB" id="A0A2U3NUM7"/>
<evidence type="ECO:0000313" key="8">
    <source>
        <dbReference type="EMBL" id="SPM35227.1"/>
    </source>
</evidence>
<gene>
    <name evidence="8" type="ORF">MRAB57_3049</name>
</gene>
<evidence type="ECO:0000256" key="2">
    <source>
        <dbReference type="ARBA" id="ARBA00022475"/>
    </source>
</evidence>
<dbReference type="Pfam" id="PF16708">
    <property type="entry name" value="LppA"/>
    <property type="match status" value="1"/>
</dbReference>
<feature type="signal peptide" evidence="7">
    <location>
        <begin position="1"/>
        <end position="22"/>
    </location>
</feature>
<keyword evidence="5" id="KW-0564">Palmitate</keyword>
<keyword evidence="9" id="KW-1185">Reference proteome</keyword>